<dbReference type="Pfam" id="PF13847">
    <property type="entry name" value="Methyltransf_31"/>
    <property type="match status" value="1"/>
</dbReference>
<feature type="region of interest" description="Disordered" evidence="1">
    <location>
        <begin position="1"/>
        <end position="59"/>
    </location>
</feature>
<dbReference type="Gene3D" id="3.40.50.150">
    <property type="entry name" value="Vaccinia Virus protein VP39"/>
    <property type="match status" value="1"/>
</dbReference>
<keyword evidence="3" id="KW-0489">Methyltransferase</keyword>
<name>A0A0K1PEN9_9BACT</name>
<accession>A0A0K1PEN9</accession>
<dbReference type="EMBL" id="CP012332">
    <property type="protein sequence ID" value="AKU91967.1"/>
    <property type="molecule type" value="Genomic_DNA"/>
</dbReference>
<dbReference type="SUPFAM" id="SSF53335">
    <property type="entry name" value="S-adenosyl-L-methionine-dependent methyltransferases"/>
    <property type="match status" value="1"/>
</dbReference>
<gene>
    <name evidence="3" type="ORF">AKJ08_2354</name>
</gene>
<evidence type="ECO:0000313" key="3">
    <source>
        <dbReference type="EMBL" id="AKU91967.1"/>
    </source>
</evidence>
<dbReference type="STRING" id="1391653.AKJ08_2354"/>
<dbReference type="GO" id="GO:0008168">
    <property type="term" value="F:methyltransferase activity"/>
    <property type="evidence" value="ECO:0007669"/>
    <property type="project" value="UniProtKB-KW"/>
</dbReference>
<feature type="domain" description="Methyltransferase" evidence="2">
    <location>
        <begin position="146"/>
        <end position="250"/>
    </location>
</feature>
<organism evidence="3 4">
    <name type="scientific">Vulgatibacter incomptus</name>
    <dbReference type="NCBI Taxonomy" id="1391653"/>
    <lineage>
        <taxon>Bacteria</taxon>
        <taxon>Pseudomonadati</taxon>
        <taxon>Myxococcota</taxon>
        <taxon>Myxococcia</taxon>
        <taxon>Myxococcales</taxon>
        <taxon>Cystobacterineae</taxon>
        <taxon>Vulgatibacteraceae</taxon>
        <taxon>Vulgatibacter</taxon>
    </lineage>
</organism>
<evidence type="ECO:0000313" key="4">
    <source>
        <dbReference type="Proteomes" id="UP000055590"/>
    </source>
</evidence>
<dbReference type="KEGG" id="vin:AKJ08_2354"/>
<protein>
    <submittedName>
        <fullName evidence="3">2-heptaprenyl-1,4-naphthoquinone methyltransferase</fullName>
    </submittedName>
</protein>
<evidence type="ECO:0000259" key="2">
    <source>
        <dbReference type="Pfam" id="PF13847"/>
    </source>
</evidence>
<keyword evidence="4" id="KW-1185">Reference proteome</keyword>
<reference evidence="3 4" key="1">
    <citation type="submission" date="2015-08" db="EMBL/GenBank/DDBJ databases">
        <authorList>
            <person name="Babu N.S."/>
            <person name="Beckwith C.J."/>
            <person name="Beseler K.G."/>
            <person name="Brison A."/>
            <person name="Carone J.V."/>
            <person name="Caskin T.P."/>
            <person name="Diamond M."/>
            <person name="Durham M.E."/>
            <person name="Foxe J.M."/>
            <person name="Go M."/>
            <person name="Henderson B.A."/>
            <person name="Jones I.B."/>
            <person name="McGettigan J.A."/>
            <person name="Micheletti S.J."/>
            <person name="Nasrallah M.E."/>
            <person name="Ortiz D."/>
            <person name="Piller C.R."/>
            <person name="Privatt S.R."/>
            <person name="Schneider S.L."/>
            <person name="Sharp S."/>
            <person name="Smith T.C."/>
            <person name="Stanton J.D."/>
            <person name="Ullery H.E."/>
            <person name="Wilson R.J."/>
            <person name="Serrano M.G."/>
            <person name="Buck G."/>
            <person name="Lee V."/>
            <person name="Wang Y."/>
            <person name="Carvalho R."/>
            <person name="Voegtly L."/>
            <person name="Shi R."/>
            <person name="Duckworth R."/>
            <person name="Johnson A."/>
            <person name="Loviza R."/>
            <person name="Walstead R."/>
            <person name="Shah Z."/>
            <person name="Kiflezghi M."/>
            <person name="Wade K."/>
            <person name="Ball S.L."/>
            <person name="Bradley K.W."/>
            <person name="Asai D.J."/>
            <person name="Bowman C.A."/>
            <person name="Russell D.A."/>
            <person name="Pope W.H."/>
            <person name="Jacobs-Sera D."/>
            <person name="Hendrix R.W."/>
            <person name="Hatfull G.F."/>
        </authorList>
    </citation>
    <scope>NUCLEOTIDE SEQUENCE [LARGE SCALE GENOMIC DNA]</scope>
    <source>
        <strain evidence="3 4">DSM 27710</strain>
    </source>
</reference>
<keyword evidence="3" id="KW-0808">Transferase</keyword>
<evidence type="ECO:0000256" key="1">
    <source>
        <dbReference type="SAM" id="MobiDB-lite"/>
    </source>
</evidence>
<sequence>MADPDGLVAGEGPRGRRRPVNDRAGSVRHGEQGASGLKEHRSKDEHRSDSAVHANRPTTSTVDFHDNLRILYLPLDESALGTGLRAIERGTCRWGRCPSKEREETMGAGSDLLTPEEIWRRYDEMEVRLSAPLSERMLELARVGPGQRVLDLATGRGEPAIPAAHRVGPGGSVLGIDVSASMLAMARERAAREGASNLELRVGEASSLEGVQQGSIDSTLVRWGLMYMDSPVDALDCARRAMVPGGLLVAAVWAEPDRTPFYSLPRSIFERYRRLPPIDFEAPGTFRFAQPLRLHRDLERAGLRLEHEEEIEVPVMEAETPWALIAWMRAFGWARFVNDLPEYARKSWEAGVVEAAATYSKAGLIRLGGVTRIIVASRPANE</sequence>
<dbReference type="AlphaFoldDB" id="A0A0K1PEN9"/>
<dbReference type="InterPro" id="IPR029063">
    <property type="entry name" value="SAM-dependent_MTases_sf"/>
</dbReference>
<dbReference type="CDD" id="cd02440">
    <property type="entry name" value="AdoMet_MTases"/>
    <property type="match status" value="1"/>
</dbReference>
<dbReference type="InterPro" id="IPR025714">
    <property type="entry name" value="Methyltranfer_dom"/>
</dbReference>
<dbReference type="Proteomes" id="UP000055590">
    <property type="component" value="Chromosome"/>
</dbReference>
<proteinExistence type="predicted"/>
<dbReference type="GO" id="GO:0032259">
    <property type="term" value="P:methylation"/>
    <property type="evidence" value="ECO:0007669"/>
    <property type="project" value="UniProtKB-KW"/>
</dbReference>
<feature type="compositionally biased region" description="Basic and acidic residues" evidence="1">
    <location>
        <begin position="37"/>
        <end position="50"/>
    </location>
</feature>